<feature type="compositionally biased region" description="Pro residues" evidence="1">
    <location>
        <begin position="8"/>
        <end position="18"/>
    </location>
</feature>
<dbReference type="Proteomes" id="UP001152799">
    <property type="component" value="Chromosome 3"/>
</dbReference>
<evidence type="ECO:0000313" key="3">
    <source>
        <dbReference type="EMBL" id="CAH1127486.1"/>
    </source>
</evidence>
<reference evidence="3" key="1">
    <citation type="submission" date="2022-01" db="EMBL/GenBank/DDBJ databases">
        <authorList>
            <person name="King R."/>
        </authorList>
    </citation>
    <scope>NUCLEOTIDE SEQUENCE</scope>
</reference>
<dbReference type="AlphaFoldDB" id="A0A9P0DIF7"/>
<feature type="transmembrane region" description="Helical" evidence="2">
    <location>
        <begin position="559"/>
        <end position="581"/>
    </location>
</feature>
<organism evidence="3 4">
    <name type="scientific">Ceutorhynchus assimilis</name>
    <name type="common">cabbage seed weevil</name>
    <dbReference type="NCBI Taxonomy" id="467358"/>
    <lineage>
        <taxon>Eukaryota</taxon>
        <taxon>Metazoa</taxon>
        <taxon>Ecdysozoa</taxon>
        <taxon>Arthropoda</taxon>
        <taxon>Hexapoda</taxon>
        <taxon>Insecta</taxon>
        <taxon>Pterygota</taxon>
        <taxon>Neoptera</taxon>
        <taxon>Endopterygota</taxon>
        <taxon>Coleoptera</taxon>
        <taxon>Polyphaga</taxon>
        <taxon>Cucujiformia</taxon>
        <taxon>Curculionidae</taxon>
        <taxon>Ceutorhynchinae</taxon>
        <taxon>Ceutorhynchus</taxon>
    </lineage>
</organism>
<keyword evidence="2" id="KW-0472">Membrane</keyword>
<feature type="compositionally biased region" description="Low complexity" evidence="1">
    <location>
        <begin position="336"/>
        <end position="354"/>
    </location>
</feature>
<protein>
    <submittedName>
        <fullName evidence="3">Uncharacterized protein</fullName>
    </submittedName>
</protein>
<keyword evidence="4" id="KW-1185">Reference proteome</keyword>
<feature type="region of interest" description="Disordered" evidence="1">
    <location>
        <begin position="182"/>
        <end position="202"/>
    </location>
</feature>
<evidence type="ECO:0000313" key="4">
    <source>
        <dbReference type="Proteomes" id="UP001152799"/>
    </source>
</evidence>
<keyword evidence="2" id="KW-1133">Transmembrane helix</keyword>
<evidence type="ECO:0000256" key="2">
    <source>
        <dbReference type="SAM" id="Phobius"/>
    </source>
</evidence>
<proteinExistence type="predicted"/>
<gene>
    <name evidence="3" type="ORF">CEUTPL_LOCUS6276</name>
</gene>
<feature type="compositionally biased region" description="Polar residues" evidence="1">
    <location>
        <begin position="183"/>
        <end position="202"/>
    </location>
</feature>
<sequence length="591" mass="65408">MTRWAQPPRQPPPDPPDPSAVTDDPLAALGLSTSRIKGARSKGQVYAVNRINPLFNPEFPTRPRSPPSGCETTTHPLSDRQVKTKKRRNHSDFSPQREKTPEIDYDDESPTSSSDYKFRETSLVSGDSRKVSLQSRMKSVSSGYGGSSLDNDRLQLVEEAGAVLEHNPAFVRSIRIAGRGLKTTKSVPSQHSSSSAGGTLTTIPEGRVDLPVPQPIWPGPLDHRGLVNNYNYDSLVDEALLLYTSLNNHNQLSDSHAKLDQYLDISVKDLLLDLLASINQTLEGKTGTPEEMLKIINDKIKLKLEALKNNTEEEMRKLCINLSNSRKMNSVLRAFSQSSSSGHSSSSGRVVSSSNDEDIYHIPSGSSSSGFSDSPPGHRRPTTPLLPHLYGRKPSILPPFCCDHDASTLSRGIRNALIYGTLCRQKMTTSLDQKPIDFKKPNDQVAATSENCDKITSKDAAENNSVRSKQNCLTNSFNCDKVKGGSVPRGQRDERPSVWQLYYGMKAEGTKRYGEGKPTDVPVFPGGRPEADFTLDVPRSELLSKRLREDKKWRFRCRVLTSFLGLVFFLLSVMAVSLILTRGKRMFGSMM</sequence>
<feature type="compositionally biased region" description="Low complexity" evidence="1">
    <location>
        <begin position="363"/>
        <end position="375"/>
    </location>
</feature>
<accession>A0A9P0DIF7</accession>
<name>A0A9P0DIF7_9CUCU</name>
<keyword evidence="2" id="KW-0812">Transmembrane</keyword>
<dbReference type="EMBL" id="OU892279">
    <property type="protein sequence ID" value="CAH1127486.1"/>
    <property type="molecule type" value="Genomic_DNA"/>
</dbReference>
<feature type="region of interest" description="Disordered" evidence="1">
    <location>
        <begin position="1"/>
        <end position="25"/>
    </location>
</feature>
<evidence type="ECO:0000256" key="1">
    <source>
        <dbReference type="SAM" id="MobiDB-lite"/>
    </source>
</evidence>
<feature type="region of interest" description="Disordered" evidence="1">
    <location>
        <begin position="334"/>
        <end position="389"/>
    </location>
</feature>
<dbReference type="OrthoDB" id="8196393at2759"/>
<feature type="region of interest" description="Disordered" evidence="1">
    <location>
        <begin position="50"/>
        <end position="130"/>
    </location>
</feature>